<evidence type="ECO:0000256" key="4">
    <source>
        <dbReference type="ARBA" id="ARBA00023163"/>
    </source>
</evidence>
<comment type="caution">
    <text evidence="10">The sequence shown here is derived from an EMBL/GenBank/DDBJ whole genome shotgun (WGS) entry which is preliminary data.</text>
</comment>
<dbReference type="GO" id="GO:0006353">
    <property type="term" value="P:DNA-templated transcription termination"/>
    <property type="evidence" value="ECO:0007669"/>
    <property type="project" value="UniProtKB-UniRule"/>
</dbReference>
<feature type="compositionally biased region" description="Acidic residues" evidence="8">
    <location>
        <begin position="70"/>
        <end position="82"/>
    </location>
</feature>
<protein>
    <recommendedName>
        <fullName evidence="5 6">Transcription termination/antitermination protein NusG</fullName>
    </recommendedName>
</protein>
<evidence type="ECO:0000256" key="7">
    <source>
        <dbReference type="RuleBase" id="RU000538"/>
    </source>
</evidence>
<dbReference type="FunFam" id="2.30.30.30:FF:000002">
    <property type="entry name" value="Transcription termination/antitermination factor NusG"/>
    <property type="match status" value="1"/>
</dbReference>
<dbReference type="OrthoDB" id="9809075at2"/>
<feature type="compositionally biased region" description="Low complexity" evidence="8">
    <location>
        <begin position="83"/>
        <end position="104"/>
    </location>
</feature>
<reference evidence="10 11" key="1">
    <citation type="journal article" date="2017" name="BMC Genomics">
        <title>Comparative genomic and phylogenomic analyses of the Bifidobacteriaceae family.</title>
        <authorList>
            <person name="Lugli G.A."/>
            <person name="Milani C."/>
            <person name="Turroni F."/>
            <person name="Duranti S."/>
            <person name="Mancabelli L."/>
            <person name="Mangifesta M."/>
            <person name="Ferrario C."/>
            <person name="Modesto M."/>
            <person name="Mattarelli P."/>
            <person name="Jiri K."/>
            <person name="van Sinderen D."/>
            <person name="Ventura M."/>
        </authorList>
    </citation>
    <scope>NUCLEOTIDE SEQUENCE [LARGE SCALE GENOMIC DNA]</scope>
    <source>
        <strain evidence="10 11">DSM 24744</strain>
    </source>
</reference>
<evidence type="ECO:0000256" key="3">
    <source>
        <dbReference type="ARBA" id="ARBA00023015"/>
    </source>
</evidence>
<comment type="similarity">
    <text evidence="5 7">Belongs to the NusG family.</text>
</comment>
<dbReference type="InterPro" id="IPR014722">
    <property type="entry name" value="Rib_uL2_dom2"/>
</dbReference>
<proteinExistence type="inferred from homology"/>
<dbReference type="InterPro" id="IPR001062">
    <property type="entry name" value="Transcrpt_antiterm_NusG"/>
</dbReference>
<dbReference type="PANTHER" id="PTHR30265">
    <property type="entry name" value="RHO-INTERACTING TRANSCRIPTION TERMINATION FACTOR NUSG"/>
    <property type="match status" value="1"/>
</dbReference>
<evidence type="ECO:0000313" key="10">
    <source>
        <dbReference type="EMBL" id="OZG53781.1"/>
    </source>
</evidence>
<name>A0A261F3W5_9BIFI</name>
<dbReference type="PANTHER" id="PTHR30265:SF2">
    <property type="entry name" value="TRANSCRIPTION TERMINATION_ANTITERMINATION PROTEIN NUSG"/>
    <property type="match status" value="1"/>
</dbReference>
<sequence length="318" mass="34633">MADELNDAGTDGLFSSAPQAEVSAGATAESAEPVRDEAEQPEQAEQSEQAETAQFDDAQNMVADGGIVDDAADNDAAEDAAQPEDASADAANETSADATSDASAQTPAQPEQDDAGTIAVKEFSKSLRTLDGKWYTLHTYSGYEKRVKANIESRITSLGLQDEVFQVEIPMEEIEQHTEKGKKVVTRVRFPGYVLIRMTDDEDARRKVRETEGVTGFVGTQREPIPLSRREVVEMMAPMIRTQALKEAGNKVEANKQRIVEVTYKQGESVTVTDGPFASMPAVVSEVNPETQKLNVLVNLFGRDTPMELGFNQVEKIE</sequence>
<dbReference type="Gene3D" id="2.30.30.30">
    <property type="match status" value="1"/>
</dbReference>
<dbReference type="SUPFAM" id="SSF82679">
    <property type="entry name" value="N-utilization substance G protein NusG, N-terminal domain"/>
    <property type="match status" value="1"/>
</dbReference>
<dbReference type="SUPFAM" id="SSF50104">
    <property type="entry name" value="Translation proteins SH3-like domain"/>
    <property type="match status" value="1"/>
</dbReference>
<dbReference type="HAMAP" id="MF_00948">
    <property type="entry name" value="NusG"/>
    <property type="match status" value="1"/>
</dbReference>
<evidence type="ECO:0000256" key="6">
    <source>
        <dbReference type="NCBIfam" id="TIGR00922"/>
    </source>
</evidence>
<dbReference type="InterPro" id="IPR043425">
    <property type="entry name" value="NusG-like"/>
</dbReference>
<feature type="compositionally biased region" description="Low complexity" evidence="8">
    <location>
        <begin position="41"/>
        <end position="53"/>
    </location>
</feature>
<evidence type="ECO:0000313" key="11">
    <source>
        <dbReference type="Proteomes" id="UP000216454"/>
    </source>
</evidence>
<evidence type="ECO:0000256" key="5">
    <source>
        <dbReference type="HAMAP-Rule" id="MF_00948"/>
    </source>
</evidence>
<dbReference type="CDD" id="cd06091">
    <property type="entry name" value="KOW_NusG"/>
    <property type="match status" value="1"/>
</dbReference>
<dbReference type="SMART" id="SM00738">
    <property type="entry name" value="NGN"/>
    <property type="match status" value="1"/>
</dbReference>
<evidence type="ECO:0000256" key="2">
    <source>
        <dbReference type="ARBA" id="ARBA00022814"/>
    </source>
</evidence>
<evidence type="ECO:0000256" key="8">
    <source>
        <dbReference type="SAM" id="MobiDB-lite"/>
    </source>
</evidence>
<dbReference type="AlphaFoldDB" id="A0A261F3W5"/>
<keyword evidence="1 5" id="KW-0806">Transcription termination</keyword>
<organism evidence="10 11">
    <name type="scientific">Pseudoscardovia suis</name>
    <dbReference type="NCBI Taxonomy" id="987063"/>
    <lineage>
        <taxon>Bacteria</taxon>
        <taxon>Bacillati</taxon>
        <taxon>Actinomycetota</taxon>
        <taxon>Actinomycetes</taxon>
        <taxon>Bifidobacteriales</taxon>
        <taxon>Bifidobacteriaceae</taxon>
        <taxon>Pseudoscardovia</taxon>
    </lineage>
</organism>
<evidence type="ECO:0000256" key="1">
    <source>
        <dbReference type="ARBA" id="ARBA00022472"/>
    </source>
</evidence>
<dbReference type="Proteomes" id="UP000216454">
    <property type="component" value="Unassembled WGS sequence"/>
</dbReference>
<dbReference type="GO" id="GO:0005829">
    <property type="term" value="C:cytosol"/>
    <property type="evidence" value="ECO:0007669"/>
    <property type="project" value="TreeGrafter"/>
</dbReference>
<dbReference type="CDD" id="cd09891">
    <property type="entry name" value="NGN_Bact_1"/>
    <property type="match status" value="1"/>
</dbReference>
<dbReference type="PRINTS" id="PR00338">
    <property type="entry name" value="NUSGTNSCPFCT"/>
</dbReference>
<dbReference type="InterPro" id="IPR008991">
    <property type="entry name" value="Translation_prot_SH3-like_sf"/>
</dbReference>
<dbReference type="GO" id="GO:0032784">
    <property type="term" value="P:regulation of DNA-templated transcription elongation"/>
    <property type="evidence" value="ECO:0007669"/>
    <property type="project" value="InterPro"/>
</dbReference>
<dbReference type="NCBIfam" id="TIGR00922">
    <property type="entry name" value="nusG"/>
    <property type="match status" value="1"/>
</dbReference>
<accession>A0A261F3W5</accession>
<dbReference type="Gene3D" id="3.30.70.940">
    <property type="entry name" value="NusG, N-terminal domain"/>
    <property type="match status" value="1"/>
</dbReference>
<comment type="function">
    <text evidence="5 7">Participates in transcription elongation, termination and antitermination.</text>
</comment>
<feature type="region of interest" description="Disordered" evidence="8">
    <location>
        <begin position="1"/>
        <end position="117"/>
    </location>
</feature>
<dbReference type="InterPro" id="IPR047050">
    <property type="entry name" value="NGN"/>
</dbReference>
<dbReference type="InterPro" id="IPR036735">
    <property type="entry name" value="NGN_dom_sf"/>
</dbReference>
<dbReference type="Pfam" id="PF02357">
    <property type="entry name" value="NusG"/>
    <property type="match status" value="1"/>
</dbReference>
<dbReference type="GO" id="GO:0006354">
    <property type="term" value="P:DNA-templated transcription elongation"/>
    <property type="evidence" value="ECO:0007669"/>
    <property type="project" value="UniProtKB-UniRule"/>
</dbReference>
<keyword evidence="11" id="KW-1185">Reference proteome</keyword>
<gene>
    <name evidence="5" type="primary">nusG</name>
    <name evidence="10" type="ORF">PSSU_0177</name>
</gene>
<feature type="domain" description="NusG-like N-terminal" evidence="9">
    <location>
        <begin position="131"/>
        <end position="239"/>
    </location>
</feature>
<keyword evidence="3 5" id="KW-0805">Transcription regulation</keyword>
<evidence type="ECO:0000259" key="9">
    <source>
        <dbReference type="SMART" id="SM00738"/>
    </source>
</evidence>
<keyword evidence="4 5" id="KW-0804">Transcription</keyword>
<keyword evidence="2 5" id="KW-0889">Transcription antitermination</keyword>
<dbReference type="GO" id="GO:0031564">
    <property type="term" value="P:transcription antitermination"/>
    <property type="evidence" value="ECO:0007669"/>
    <property type="project" value="UniProtKB-UniRule"/>
</dbReference>
<dbReference type="RefSeq" id="WP_094690527.1">
    <property type="nucleotide sequence ID" value="NZ_MWWQ01000003.1"/>
</dbReference>
<dbReference type="InterPro" id="IPR006645">
    <property type="entry name" value="NGN-like_dom"/>
</dbReference>
<dbReference type="EMBL" id="MWWQ01000003">
    <property type="protein sequence ID" value="OZG53781.1"/>
    <property type="molecule type" value="Genomic_DNA"/>
</dbReference>